<evidence type="ECO:0000256" key="1">
    <source>
        <dbReference type="ARBA" id="ARBA00001954"/>
    </source>
</evidence>
<dbReference type="InterPro" id="IPR051323">
    <property type="entry name" value="AtsK-like"/>
</dbReference>
<evidence type="ECO:0000256" key="5">
    <source>
        <dbReference type="ARBA" id="ARBA00023002"/>
    </source>
</evidence>
<dbReference type="PANTHER" id="PTHR30468">
    <property type="entry name" value="ALPHA-KETOGLUTARATE-DEPENDENT SULFONATE DIOXYGENASE"/>
    <property type="match status" value="1"/>
</dbReference>
<comment type="similarity">
    <text evidence="2">Belongs to the TfdA dioxygenase family.</text>
</comment>
<dbReference type="InterPro" id="IPR003819">
    <property type="entry name" value="TauD/TfdA-like"/>
</dbReference>
<dbReference type="InterPro" id="IPR042098">
    <property type="entry name" value="TauD-like_sf"/>
</dbReference>
<dbReference type="GO" id="GO:0016706">
    <property type="term" value="F:2-oxoglutarate-dependent dioxygenase activity"/>
    <property type="evidence" value="ECO:0007669"/>
    <property type="project" value="TreeGrafter"/>
</dbReference>
<dbReference type="PANTHER" id="PTHR30468:SF30">
    <property type="entry name" value="ALPHA-KETOGLUTARATE-DEPENDENT TAURINE DIOXYGENASE (AFU_ORTHOLOGUE AFUA_7G06030)"/>
    <property type="match status" value="1"/>
</dbReference>
<sequence>MPGKTDVASAPVAGQADEPKKVEKKVTYDVNIPYKLSDAAVQGTRYPDYLPTWDKMWFEPLAPFAFEDPGLRVTDKTLPNLLGRPGVTVTDIQPGFASVVEGLQLSALDAAGRDELAFLIARRKVLAFPAQDLIDAGPAAQRAFMRHFGKLNYQPVSGCVKGEPAFHVIHRHGNREEIASYLEHQPTTTLWHQDVSYEIQPPGYVLLGMLEGPAVGGDTVFAAADEGYNRLSPAIQGFIDKLTAVHTSAKMIGHAKAAGLPFRKDPVETRHPIVRVHPVTGRRCLFVNKEFLTRIEGLKAPESRLINDFLVNHLVTGHDFQARVKWQPGTVVMFDNRSLIHTASVDYLDDGGNAHPRHMFRLCAMAEKPIPVSPPAE</sequence>
<feature type="domain" description="TauD/TfdA-like" evidence="8">
    <location>
        <begin position="89"/>
        <end position="362"/>
    </location>
</feature>
<dbReference type="GO" id="GO:0005737">
    <property type="term" value="C:cytoplasm"/>
    <property type="evidence" value="ECO:0007669"/>
    <property type="project" value="TreeGrafter"/>
</dbReference>
<dbReference type="GO" id="GO:0046872">
    <property type="term" value="F:metal ion binding"/>
    <property type="evidence" value="ECO:0007669"/>
    <property type="project" value="UniProtKB-KW"/>
</dbReference>
<keyword evidence="5" id="KW-0560">Oxidoreductase</keyword>
<evidence type="ECO:0000259" key="8">
    <source>
        <dbReference type="Pfam" id="PF02668"/>
    </source>
</evidence>
<reference evidence="9" key="1">
    <citation type="journal article" date="2023" name="Mol. Phylogenet. Evol.">
        <title>Genome-scale phylogeny and comparative genomics of the fungal order Sordariales.</title>
        <authorList>
            <person name="Hensen N."/>
            <person name="Bonometti L."/>
            <person name="Westerberg I."/>
            <person name="Brannstrom I.O."/>
            <person name="Guillou S."/>
            <person name="Cros-Aarteil S."/>
            <person name="Calhoun S."/>
            <person name="Haridas S."/>
            <person name="Kuo A."/>
            <person name="Mondo S."/>
            <person name="Pangilinan J."/>
            <person name="Riley R."/>
            <person name="LaButti K."/>
            <person name="Andreopoulos B."/>
            <person name="Lipzen A."/>
            <person name="Chen C."/>
            <person name="Yan M."/>
            <person name="Daum C."/>
            <person name="Ng V."/>
            <person name="Clum A."/>
            <person name="Steindorff A."/>
            <person name="Ohm R.A."/>
            <person name="Martin F."/>
            <person name="Silar P."/>
            <person name="Natvig D.O."/>
            <person name="Lalanne C."/>
            <person name="Gautier V."/>
            <person name="Ament-Velasquez S.L."/>
            <person name="Kruys A."/>
            <person name="Hutchinson M.I."/>
            <person name="Powell A.J."/>
            <person name="Barry K."/>
            <person name="Miller A.N."/>
            <person name="Grigoriev I.V."/>
            <person name="Debuchy R."/>
            <person name="Gladieux P."/>
            <person name="Hiltunen Thoren M."/>
            <person name="Johannesson H."/>
        </authorList>
    </citation>
    <scope>NUCLEOTIDE SEQUENCE</scope>
    <source>
        <strain evidence="9">CBS 958.72</strain>
    </source>
</reference>
<gene>
    <name evidence="9" type="ORF">B0T24DRAFT_701157</name>
</gene>
<dbReference type="Proteomes" id="UP001287356">
    <property type="component" value="Unassembled WGS sequence"/>
</dbReference>
<keyword evidence="10" id="KW-1185">Reference proteome</keyword>
<feature type="region of interest" description="Disordered" evidence="7">
    <location>
        <begin position="1"/>
        <end position="20"/>
    </location>
</feature>
<organism evidence="9 10">
    <name type="scientific">Lasiosphaeria ovina</name>
    <dbReference type="NCBI Taxonomy" id="92902"/>
    <lineage>
        <taxon>Eukaryota</taxon>
        <taxon>Fungi</taxon>
        <taxon>Dikarya</taxon>
        <taxon>Ascomycota</taxon>
        <taxon>Pezizomycotina</taxon>
        <taxon>Sordariomycetes</taxon>
        <taxon>Sordariomycetidae</taxon>
        <taxon>Sordariales</taxon>
        <taxon>Lasiosphaeriaceae</taxon>
        <taxon>Lasiosphaeria</taxon>
    </lineage>
</organism>
<name>A0AAE0KIV3_9PEZI</name>
<evidence type="ECO:0000313" key="9">
    <source>
        <dbReference type="EMBL" id="KAK3377035.1"/>
    </source>
</evidence>
<comment type="caution">
    <text evidence="9">The sequence shown here is derived from an EMBL/GenBank/DDBJ whole genome shotgun (WGS) entry which is preliminary data.</text>
</comment>
<evidence type="ECO:0000256" key="3">
    <source>
        <dbReference type="ARBA" id="ARBA00022723"/>
    </source>
</evidence>
<dbReference type="Pfam" id="PF02668">
    <property type="entry name" value="TauD"/>
    <property type="match status" value="1"/>
</dbReference>
<comment type="cofactor">
    <cofactor evidence="1">
        <name>Fe(2+)</name>
        <dbReference type="ChEBI" id="CHEBI:29033"/>
    </cofactor>
</comment>
<dbReference type="AlphaFoldDB" id="A0AAE0KIV3"/>
<evidence type="ECO:0000256" key="7">
    <source>
        <dbReference type="SAM" id="MobiDB-lite"/>
    </source>
</evidence>
<protein>
    <submittedName>
        <fullName evidence="9">Alpha-ketoglutarate-dependent taurine dioxygenase</fullName>
    </submittedName>
</protein>
<dbReference type="Gene3D" id="3.60.130.10">
    <property type="entry name" value="Clavaminate synthase-like"/>
    <property type="match status" value="1"/>
</dbReference>
<dbReference type="FunFam" id="3.60.130.10:FF:000003">
    <property type="entry name" value="Alpha-ketoglutarate-dependent taurine dioxygenase"/>
    <property type="match status" value="1"/>
</dbReference>
<dbReference type="SUPFAM" id="SSF51197">
    <property type="entry name" value="Clavaminate synthase-like"/>
    <property type="match status" value="1"/>
</dbReference>
<keyword evidence="3" id="KW-0479">Metal-binding</keyword>
<evidence type="ECO:0000256" key="6">
    <source>
        <dbReference type="ARBA" id="ARBA00023004"/>
    </source>
</evidence>
<keyword evidence="4 9" id="KW-0223">Dioxygenase</keyword>
<evidence type="ECO:0000256" key="2">
    <source>
        <dbReference type="ARBA" id="ARBA00005896"/>
    </source>
</evidence>
<evidence type="ECO:0000313" key="10">
    <source>
        <dbReference type="Proteomes" id="UP001287356"/>
    </source>
</evidence>
<dbReference type="EMBL" id="JAULSN010000003">
    <property type="protein sequence ID" value="KAK3377035.1"/>
    <property type="molecule type" value="Genomic_DNA"/>
</dbReference>
<proteinExistence type="inferred from homology"/>
<evidence type="ECO:0000256" key="4">
    <source>
        <dbReference type="ARBA" id="ARBA00022964"/>
    </source>
</evidence>
<keyword evidence="6" id="KW-0408">Iron</keyword>
<accession>A0AAE0KIV3</accession>
<reference evidence="9" key="2">
    <citation type="submission" date="2023-06" db="EMBL/GenBank/DDBJ databases">
        <authorList>
            <consortium name="Lawrence Berkeley National Laboratory"/>
            <person name="Haridas S."/>
            <person name="Hensen N."/>
            <person name="Bonometti L."/>
            <person name="Westerberg I."/>
            <person name="Brannstrom I.O."/>
            <person name="Guillou S."/>
            <person name="Cros-Aarteil S."/>
            <person name="Calhoun S."/>
            <person name="Kuo A."/>
            <person name="Mondo S."/>
            <person name="Pangilinan J."/>
            <person name="Riley R."/>
            <person name="Labutti K."/>
            <person name="Andreopoulos B."/>
            <person name="Lipzen A."/>
            <person name="Chen C."/>
            <person name="Yanf M."/>
            <person name="Daum C."/>
            <person name="Ng V."/>
            <person name="Clum A."/>
            <person name="Steindorff A."/>
            <person name="Ohm R."/>
            <person name="Martin F."/>
            <person name="Silar P."/>
            <person name="Natvig D."/>
            <person name="Lalanne C."/>
            <person name="Gautier V."/>
            <person name="Ament-Velasquez S.L."/>
            <person name="Kruys A."/>
            <person name="Hutchinson M.I."/>
            <person name="Powell A.J."/>
            <person name="Barry K."/>
            <person name="Miller A.N."/>
            <person name="Grigoriev I.V."/>
            <person name="Debuchy R."/>
            <person name="Gladieux P."/>
            <person name="Thoren M.H."/>
            <person name="Johannesson H."/>
        </authorList>
    </citation>
    <scope>NUCLEOTIDE SEQUENCE</scope>
    <source>
        <strain evidence="9">CBS 958.72</strain>
    </source>
</reference>